<dbReference type="Proteomes" id="UP001202831">
    <property type="component" value="Unassembled WGS sequence"/>
</dbReference>
<feature type="domain" description="N-acetyltransferase" evidence="2">
    <location>
        <begin position="17"/>
        <end position="168"/>
    </location>
</feature>
<proteinExistence type="predicted"/>
<accession>A0ABT0NCB1</accession>
<dbReference type="RefSeq" id="WP_249250632.1">
    <property type="nucleotide sequence ID" value="NZ_JAKIKT010000010.1"/>
</dbReference>
<keyword evidence="4" id="KW-1185">Reference proteome</keyword>
<sequence>MNIPCNFCWITPDDHSSPIQNEPQQNENQQKQQSREVKKLYQAYMPWAKPKGREKLAIVAINDLDNEDTDQADSDDKRIIAVVRIRPIGEFELVTGMLVHPEYRGQGIGNDLLEFISPELTSGKSFLYALPHLENYYSRAGFQLQAIDTVPNDIGQLYLKYSSQKPLVLMGWKGQLTTPW</sequence>
<comment type="caution">
    <text evidence="3">The sequence shown here is derived from an EMBL/GenBank/DDBJ whole genome shotgun (WGS) entry which is preliminary data.</text>
</comment>
<dbReference type="InterPro" id="IPR016181">
    <property type="entry name" value="Acyl_CoA_acyltransferase"/>
</dbReference>
<feature type="region of interest" description="Disordered" evidence="1">
    <location>
        <begin position="14"/>
        <end position="35"/>
    </location>
</feature>
<feature type="compositionally biased region" description="Low complexity" evidence="1">
    <location>
        <begin position="20"/>
        <end position="32"/>
    </location>
</feature>
<evidence type="ECO:0000313" key="3">
    <source>
        <dbReference type="EMBL" id="MCL2916071.1"/>
    </source>
</evidence>
<reference evidence="3 4" key="1">
    <citation type="submission" date="2022-01" db="EMBL/GenBank/DDBJ databases">
        <title>Whole genome-based taxonomy of the Shewanellaceae.</title>
        <authorList>
            <person name="Martin-Rodriguez A.J."/>
        </authorList>
    </citation>
    <scope>NUCLEOTIDE SEQUENCE [LARGE SCALE GENOMIC DNA]</scope>
    <source>
        <strain evidence="3 4">DSM 21332</strain>
    </source>
</reference>
<dbReference type="EMBL" id="JAKIKT010000010">
    <property type="protein sequence ID" value="MCL2916071.1"/>
    <property type="molecule type" value="Genomic_DNA"/>
</dbReference>
<evidence type="ECO:0000256" key="1">
    <source>
        <dbReference type="SAM" id="MobiDB-lite"/>
    </source>
</evidence>
<dbReference type="Pfam" id="PF13508">
    <property type="entry name" value="Acetyltransf_7"/>
    <property type="match status" value="1"/>
</dbReference>
<evidence type="ECO:0000313" key="4">
    <source>
        <dbReference type="Proteomes" id="UP001202831"/>
    </source>
</evidence>
<protein>
    <submittedName>
        <fullName evidence="3">GNAT family N-acetyltransferase</fullName>
    </submittedName>
</protein>
<name>A0ABT0NCB1_9GAMM</name>
<gene>
    <name evidence="3" type="ORF">L2725_20220</name>
</gene>
<dbReference type="Gene3D" id="3.40.630.30">
    <property type="match status" value="1"/>
</dbReference>
<dbReference type="PROSITE" id="PS51186">
    <property type="entry name" value="GNAT"/>
    <property type="match status" value="1"/>
</dbReference>
<dbReference type="CDD" id="cd04301">
    <property type="entry name" value="NAT_SF"/>
    <property type="match status" value="1"/>
</dbReference>
<organism evidence="3 4">
    <name type="scientific">Shewanella corallii</name>
    <dbReference type="NCBI Taxonomy" id="560080"/>
    <lineage>
        <taxon>Bacteria</taxon>
        <taxon>Pseudomonadati</taxon>
        <taxon>Pseudomonadota</taxon>
        <taxon>Gammaproteobacteria</taxon>
        <taxon>Alteromonadales</taxon>
        <taxon>Shewanellaceae</taxon>
        <taxon>Shewanella</taxon>
    </lineage>
</organism>
<evidence type="ECO:0000259" key="2">
    <source>
        <dbReference type="PROSITE" id="PS51186"/>
    </source>
</evidence>
<dbReference type="SUPFAM" id="SSF55729">
    <property type="entry name" value="Acyl-CoA N-acyltransferases (Nat)"/>
    <property type="match status" value="1"/>
</dbReference>
<dbReference type="InterPro" id="IPR000182">
    <property type="entry name" value="GNAT_dom"/>
</dbReference>